<evidence type="ECO:0000256" key="8">
    <source>
        <dbReference type="ARBA" id="ARBA00022573"/>
    </source>
</evidence>
<dbReference type="Proteomes" id="UP001652442">
    <property type="component" value="Unassembled WGS sequence"/>
</dbReference>
<evidence type="ECO:0000256" key="10">
    <source>
        <dbReference type="ARBA" id="ARBA00022692"/>
    </source>
</evidence>
<evidence type="ECO:0000256" key="13">
    <source>
        <dbReference type="ARBA" id="ARBA00023136"/>
    </source>
</evidence>
<evidence type="ECO:0000256" key="16">
    <source>
        <dbReference type="ARBA" id="ARBA00032853"/>
    </source>
</evidence>
<dbReference type="EC" id="2.7.8.26" evidence="5 19"/>
<comment type="catalytic activity">
    <reaction evidence="18 19">
        <text>alpha-ribazole 5'-phosphate + adenosylcob(III)inamide-GDP = adenosylcob(III)alamin 5'-phosphate + GMP + H(+)</text>
        <dbReference type="Rhea" id="RHEA:23560"/>
        <dbReference type="ChEBI" id="CHEBI:15378"/>
        <dbReference type="ChEBI" id="CHEBI:57918"/>
        <dbReference type="ChEBI" id="CHEBI:58115"/>
        <dbReference type="ChEBI" id="CHEBI:60487"/>
        <dbReference type="ChEBI" id="CHEBI:60493"/>
        <dbReference type="EC" id="2.7.8.26"/>
    </reaction>
</comment>
<evidence type="ECO:0000256" key="5">
    <source>
        <dbReference type="ARBA" id="ARBA00013200"/>
    </source>
</evidence>
<evidence type="ECO:0000256" key="19">
    <source>
        <dbReference type="HAMAP-Rule" id="MF_00719"/>
    </source>
</evidence>
<feature type="transmembrane region" description="Helical" evidence="19">
    <location>
        <begin position="31"/>
        <end position="53"/>
    </location>
</feature>
<accession>A0ABT2TLM7</accession>
<comment type="similarity">
    <text evidence="4 19">Belongs to the CobS family.</text>
</comment>
<comment type="catalytic activity">
    <reaction evidence="17 19">
        <text>alpha-ribazole + adenosylcob(III)inamide-GDP = adenosylcob(III)alamin + GMP + H(+)</text>
        <dbReference type="Rhea" id="RHEA:16049"/>
        <dbReference type="ChEBI" id="CHEBI:10329"/>
        <dbReference type="ChEBI" id="CHEBI:15378"/>
        <dbReference type="ChEBI" id="CHEBI:18408"/>
        <dbReference type="ChEBI" id="CHEBI:58115"/>
        <dbReference type="ChEBI" id="CHEBI:60487"/>
        <dbReference type="EC" id="2.7.8.26"/>
    </reaction>
</comment>
<name>A0ABT2TLM7_9FIRM</name>
<evidence type="ECO:0000256" key="17">
    <source>
        <dbReference type="ARBA" id="ARBA00048623"/>
    </source>
</evidence>
<evidence type="ECO:0000256" key="1">
    <source>
        <dbReference type="ARBA" id="ARBA00001946"/>
    </source>
</evidence>
<dbReference type="HAMAP" id="MF_00719">
    <property type="entry name" value="CobS"/>
    <property type="match status" value="1"/>
</dbReference>
<comment type="cofactor">
    <cofactor evidence="1 19">
        <name>Mg(2+)</name>
        <dbReference type="ChEBI" id="CHEBI:18420"/>
    </cofactor>
</comment>
<keyword evidence="9 19" id="KW-0808">Transferase</keyword>
<evidence type="ECO:0000256" key="3">
    <source>
        <dbReference type="ARBA" id="ARBA00004663"/>
    </source>
</evidence>
<feature type="transmembrane region" description="Helical" evidence="19">
    <location>
        <begin position="135"/>
        <end position="159"/>
    </location>
</feature>
<protein>
    <recommendedName>
        <fullName evidence="6 19">Adenosylcobinamide-GDP ribazoletransferase</fullName>
        <ecNumber evidence="5 19">2.7.8.26</ecNumber>
    </recommendedName>
    <alternativeName>
        <fullName evidence="16 19">Cobalamin synthase</fullName>
    </alternativeName>
    <alternativeName>
        <fullName evidence="15 19">Cobalamin-5'-phosphate synthase</fullName>
    </alternativeName>
</protein>
<reference evidence="20 21" key="1">
    <citation type="journal article" date="2021" name="ISME Commun">
        <title>Automated analysis of genomic sequences facilitates high-throughput and comprehensive description of bacteria.</title>
        <authorList>
            <person name="Hitch T.C.A."/>
        </authorList>
    </citation>
    <scope>NUCLEOTIDE SEQUENCE [LARGE SCALE GENOMIC DNA]</scope>
    <source>
        <strain evidence="20 21">Sanger_109</strain>
    </source>
</reference>
<dbReference type="PANTHER" id="PTHR34148">
    <property type="entry name" value="ADENOSYLCOBINAMIDE-GDP RIBAZOLETRANSFERASE"/>
    <property type="match status" value="1"/>
</dbReference>
<evidence type="ECO:0000256" key="11">
    <source>
        <dbReference type="ARBA" id="ARBA00022842"/>
    </source>
</evidence>
<keyword evidence="12 19" id="KW-1133">Transmembrane helix</keyword>
<dbReference type="EMBL" id="JAOQJQ010000005">
    <property type="protein sequence ID" value="MCU6763056.1"/>
    <property type="molecule type" value="Genomic_DNA"/>
</dbReference>
<proteinExistence type="inferred from homology"/>
<organism evidence="20 21">
    <name type="scientific">Brotonthovivens ammoniilytica</name>
    <dbReference type="NCBI Taxonomy" id="2981725"/>
    <lineage>
        <taxon>Bacteria</taxon>
        <taxon>Bacillati</taxon>
        <taxon>Bacillota</taxon>
        <taxon>Clostridia</taxon>
        <taxon>Lachnospirales</taxon>
        <taxon>Lachnospiraceae</taxon>
        <taxon>Brotonthovivens</taxon>
    </lineage>
</organism>
<evidence type="ECO:0000256" key="7">
    <source>
        <dbReference type="ARBA" id="ARBA00022475"/>
    </source>
</evidence>
<dbReference type="PANTHER" id="PTHR34148:SF1">
    <property type="entry name" value="ADENOSYLCOBINAMIDE-GDP RIBAZOLETRANSFERASE"/>
    <property type="match status" value="1"/>
</dbReference>
<evidence type="ECO:0000256" key="4">
    <source>
        <dbReference type="ARBA" id="ARBA00010561"/>
    </source>
</evidence>
<evidence type="ECO:0000313" key="21">
    <source>
        <dbReference type="Proteomes" id="UP001652442"/>
    </source>
</evidence>
<feature type="transmembrane region" description="Helical" evidence="19">
    <location>
        <begin position="180"/>
        <end position="213"/>
    </location>
</feature>
<comment type="function">
    <text evidence="14 19">Joins adenosylcobinamide-GDP and alpha-ribazole to generate adenosylcobalamin (Ado-cobalamin). Also synthesizes adenosylcobalamin 5'-phosphate from adenosylcobinamide-GDP and alpha-ribazole 5'-phosphate.</text>
</comment>
<evidence type="ECO:0000256" key="18">
    <source>
        <dbReference type="ARBA" id="ARBA00049504"/>
    </source>
</evidence>
<keyword evidence="13 19" id="KW-0472">Membrane</keyword>
<dbReference type="InterPro" id="IPR003805">
    <property type="entry name" value="CobS"/>
</dbReference>
<sequence>MNLLESMIVAFSMYSKIPMPQIQWNKKNMRFALCFFPVVGLAVGAFVFLWGTVSELLPFGTAFRTAVFLMIPVLITGGIHLDGLLDTADALSSWQTKERRLEILKDSHAGAFAIIVCCAYFVFSFGIWSEVRQEALGVLAVGFVLSRALSGFGIASFQCAKNSGLAAAFADGADKKKCRVVLVIETAAAVALMIRMNFFLGICAAASALLVFAACRKLSYSRFGGITGDTQGFFLQICEMVMALAVIIGDHIWF</sequence>
<dbReference type="Pfam" id="PF02654">
    <property type="entry name" value="CobS"/>
    <property type="match status" value="1"/>
</dbReference>
<gene>
    <name evidence="19" type="primary">cobS</name>
    <name evidence="20" type="ORF">OCV88_12085</name>
</gene>
<evidence type="ECO:0000256" key="9">
    <source>
        <dbReference type="ARBA" id="ARBA00022679"/>
    </source>
</evidence>
<evidence type="ECO:0000256" key="15">
    <source>
        <dbReference type="ARBA" id="ARBA00032605"/>
    </source>
</evidence>
<evidence type="ECO:0000256" key="6">
    <source>
        <dbReference type="ARBA" id="ARBA00015850"/>
    </source>
</evidence>
<evidence type="ECO:0000256" key="12">
    <source>
        <dbReference type="ARBA" id="ARBA00022989"/>
    </source>
</evidence>
<keyword evidence="8 19" id="KW-0169">Cobalamin biosynthesis</keyword>
<comment type="subcellular location">
    <subcellularLocation>
        <location evidence="2 19">Cell membrane</location>
        <topology evidence="2 19">Multi-pass membrane protein</topology>
    </subcellularLocation>
</comment>
<dbReference type="RefSeq" id="WP_158425711.1">
    <property type="nucleotide sequence ID" value="NZ_JAOQJQ010000005.1"/>
</dbReference>
<keyword evidence="11 19" id="KW-0460">Magnesium</keyword>
<comment type="pathway">
    <text evidence="3 19">Cofactor biosynthesis; adenosylcobalamin biosynthesis; adenosylcobalamin from cob(II)yrinate a,c-diamide: step 7/7.</text>
</comment>
<keyword evidence="10 19" id="KW-0812">Transmembrane</keyword>
<evidence type="ECO:0000256" key="14">
    <source>
        <dbReference type="ARBA" id="ARBA00025228"/>
    </source>
</evidence>
<evidence type="ECO:0000256" key="2">
    <source>
        <dbReference type="ARBA" id="ARBA00004651"/>
    </source>
</evidence>
<comment type="caution">
    <text evidence="20">The sequence shown here is derived from an EMBL/GenBank/DDBJ whole genome shotgun (WGS) entry which is preliminary data.</text>
</comment>
<evidence type="ECO:0000313" key="20">
    <source>
        <dbReference type="EMBL" id="MCU6763056.1"/>
    </source>
</evidence>
<keyword evidence="21" id="KW-1185">Reference proteome</keyword>
<feature type="transmembrane region" description="Helical" evidence="19">
    <location>
        <begin position="109"/>
        <end position="129"/>
    </location>
</feature>
<keyword evidence="7 19" id="KW-1003">Cell membrane</keyword>